<dbReference type="PANTHER" id="PTHR43280:SF2">
    <property type="entry name" value="HTH-TYPE TRANSCRIPTIONAL REGULATOR EXSA"/>
    <property type="match status" value="1"/>
</dbReference>
<dbReference type="SMART" id="SM00342">
    <property type="entry name" value="HTH_ARAC"/>
    <property type="match status" value="1"/>
</dbReference>
<gene>
    <name evidence="5" type="ORF">IAD15_04500</name>
</gene>
<dbReference type="SUPFAM" id="SSF46689">
    <property type="entry name" value="Homeodomain-like"/>
    <property type="match status" value="2"/>
</dbReference>
<name>A0A9D1HMB6_9FIRM</name>
<dbReference type="InterPro" id="IPR018060">
    <property type="entry name" value="HTH_AraC"/>
</dbReference>
<evidence type="ECO:0000256" key="1">
    <source>
        <dbReference type="ARBA" id="ARBA00023015"/>
    </source>
</evidence>
<dbReference type="EMBL" id="DVMJ01000038">
    <property type="protein sequence ID" value="HIU13310.1"/>
    <property type="molecule type" value="Genomic_DNA"/>
</dbReference>
<reference evidence="5" key="1">
    <citation type="submission" date="2020-10" db="EMBL/GenBank/DDBJ databases">
        <authorList>
            <person name="Gilroy R."/>
        </authorList>
    </citation>
    <scope>NUCLEOTIDE SEQUENCE</scope>
    <source>
        <strain evidence="5">CHK195-11698</strain>
    </source>
</reference>
<feature type="domain" description="HTH araC/xylS-type" evidence="4">
    <location>
        <begin position="189"/>
        <end position="286"/>
    </location>
</feature>
<dbReference type="Gene3D" id="1.10.10.60">
    <property type="entry name" value="Homeodomain-like"/>
    <property type="match status" value="1"/>
</dbReference>
<dbReference type="InterPro" id="IPR009057">
    <property type="entry name" value="Homeodomain-like_sf"/>
</dbReference>
<evidence type="ECO:0000259" key="4">
    <source>
        <dbReference type="PROSITE" id="PS01124"/>
    </source>
</evidence>
<protein>
    <submittedName>
        <fullName evidence="5">Helix-turn-helix transcriptional regulator</fullName>
    </submittedName>
</protein>
<keyword evidence="3" id="KW-0804">Transcription</keyword>
<dbReference type="PANTHER" id="PTHR43280">
    <property type="entry name" value="ARAC-FAMILY TRANSCRIPTIONAL REGULATOR"/>
    <property type="match status" value="1"/>
</dbReference>
<dbReference type="InterPro" id="IPR037923">
    <property type="entry name" value="HTH-like"/>
</dbReference>
<dbReference type="Proteomes" id="UP000824175">
    <property type="component" value="Unassembled WGS sequence"/>
</dbReference>
<evidence type="ECO:0000256" key="3">
    <source>
        <dbReference type="ARBA" id="ARBA00023163"/>
    </source>
</evidence>
<dbReference type="SUPFAM" id="SSF51215">
    <property type="entry name" value="Regulatory protein AraC"/>
    <property type="match status" value="1"/>
</dbReference>
<dbReference type="PROSITE" id="PS00041">
    <property type="entry name" value="HTH_ARAC_FAMILY_1"/>
    <property type="match status" value="1"/>
</dbReference>
<comment type="caution">
    <text evidence="5">The sequence shown here is derived from an EMBL/GenBank/DDBJ whole genome shotgun (WGS) entry which is preliminary data.</text>
</comment>
<proteinExistence type="predicted"/>
<dbReference type="GO" id="GO:0043565">
    <property type="term" value="F:sequence-specific DNA binding"/>
    <property type="evidence" value="ECO:0007669"/>
    <property type="project" value="InterPro"/>
</dbReference>
<keyword evidence="1" id="KW-0805">Transcription regulation</keyword>
<organism evidence="5 6">
    <name type="scientific">Candidatus Fimiplasma intestinipullorum</name>
    <dbReference type="NCBI Taxonomy" id="2840825"/>
    <lineage>
        <taxon>Bacteria</taxon>
        <taxon>Bacillati</taxon>
        <taxon>Bacillota</taxon>
        <taxon>Clostridia</taxon>
        <taxon>Eubacteriales</taxon>
        <taxon>Candidatus Fimiplasma</taxon>
    </lineage>
</organism>
<dbReference type="Pfam" id="PF12833">
    <property type="entry name" value="HTH_18"/>
    <property type="match status" value="1"/>
</dbReference>
<sequence>MYIQTQTKFDQFQGDELSSLLKQMSFKINYFGVWESRHEKDRNYISNDIEILYYKKGGTRIMLGEKEYDCPEKSFLVLEPYQLNTSLSQIEDDFTYYYFHFEIEPVALQRQFLSLLTRHGNLIYASEVMDFADTFDHLLKEVEDKQSGYTSVITSVLIHVIVELTRAQMKRVNNEKVRLIHSPYIKLINEAMHYIQTHLYEPIRLAAVSRALGVSISVLYKAFIDVLAVPPATYIQQQKIHVAQKKLVEGDSVNQISRELGYSSAYHLSRAFKQVTGVSPREYKKNIEI</sequence>
<evidence type="ECO:0000313" key="6">
    <source>
        <dbReference type="Proteomes" id="UP000824175"/>
    </source>
</evidence>
<evidence type="ECO:0000313" key="5">
    <source>
        <dbReference type="EMBL" id="HIU13310.1"/>
    </source>
</evidence>
<dbReference type="AlphaFoldDB" id="A0A9D1HMB6"/>
<dbReference type="InterPro" id="IPR018062">
    <property type="entry name" value="HTH_AraC-typ_CS"/>
</dbReference>
<dbReference type="GO" id="GO:0003700">
    <property type="term" value="F:DNA-binding transcription factor activity"/>
    <property type="evidence" value="ECO:0007669"/>
    <property type="project" value="InterPro"/>
</dbReference>
<accession>A0A9D1HMB6</accession>
<reference evidence="5" key="2">
    <citation type="journal article" date="2021" name="PeerJ">
        <title>Extensive microbial diversity within the chicken gut microbiome revealed by metagenomics and culture.</title>
        <authorList>
            <person name="Gilroy R."/>
            <person name="Ravi A."/>
            <person name="Getino M."/>
            <person name="Pursley I."/>
            <person name="Horton D.L."/>
            <person name="Alikhan N.F."/>
            <person name="Baker D."/>
            <person name="Gharbi K."/>
            <person name="Hall N."/>
            <person name="Watson M."/>
            <person name="Adriaenssens E.M."/>
            <person name="Foster-Nyarko E."/>
            <person name="Jarju S."/>
            <person name="Secka A."/>
            <person name="Antonio M."/>
            <person name="Oren A."/>
            <person name="Chaudhuri R.R."/>
            <person name="La Ragione R."/>
            <person name="Hildebrand F."/>
            <person name="Pallen M.J."/>
        </authorList>
    </citation>
    <scope>NUCLEOTIDE SEQUENCE</scope>
    <source>
        <strain evidence="5">CHK195-11698</strain>
    </source>
</reference>
<dbReference type="PROSITE" id="PS01124">
    <property type="entry name" value="HTH_ARAC_FAMILY_2"/>
    <property type="match status" value="1"/>
</dbReference>
<keyword evidence="2" id="KW-0238">DNA-binding</keyword>
<evidence type="ECO:0000256" key="2">
    <source>
        <dbReference type="ARBA" id="ARBA00023125"/>
    </source>
</evidence>